<dbReference type="Proteomes" id="UP000027946">
    <property type="component" value="Unassembled WGS sequence"/>
</dbReference>
<keyword evidence="1" id="KW-1133">Transmembrane helix</keyword>
<reference evidence="3 4" key="1">
    <citation type="submission" date="2014-03" db="EMBL/GenBank/DDBJ databases">
        <title>Genome sequence of Clostridium litorale W6, DSM 5388.</title>
        <authorList>
            <person name="Poehlein A."/>
            <person name="Jagirdar A."/>
            <person name="Khonsari B."/>
            <person name="Chibani C.M."/>
            <person name="Gutierrez Gutierrez D.A."/>
            <person name="Davydova E."/>
            <person name="Alghaithi H.S."/>
            <person name="Nair K.P."/>
            <person name="Dhamotharan K."/>
            <person name="Chandran L."/>
            <person name="G W."/>
            <person name="Daniel R."/>
        </authorList>
    </citation>
    <scope>NUCLEOTIDE SEQUENCE [LARGE SCALE GENOMIC DNA]</scope>
    <source>
        <strain evidence="3 4">W6</strain>
    </source>
</reference>
<dbReference type="FunFam" id="3.30.70.270:FF:000001">
    <property type="entry name" value="Diguanylate cyclase domain protein"/>
    <property type="match status" value="1"/>
</dbReference>
<feature type="transmembrane region" description="Helical" evidence="1">
    <location>
        <begin position="6"/>
        <end position="25"/>
    </location>
</feature>
<dbReference type="Pfam" id="PF13188">
    <property type="entry name" value="PAS_8"/>
    <property type="match status" value="1"/>
</dbReference>
<dbReference type="InterPro" id="IPR050469">
    <property type="entry name" value="Diguanylate_Cyclase"/>
</dbReference>
<evidence type="ECO:0000313" key="3">
    <source>
        <dbReference type="EMBL" id="KDR96332.1"/>
    </source>
</evidence>
<feature type="transmembrane region" description="Helical" evidence="1">
    <location>
        <begin position="177"/>
        <end position="197"/>
    </location>
</feature>
<dbReference type="PANTHER" id="PTHR45138">
    <property type="entry name" value="REGULATORY COMPONENTS OF SENSORY TRANSDUCTION SYSTEM"/>
    <property type="match status" value="1"/>
</dbReference>
<evidence type="ECO:0000259" key="2">
    <source>
        <dbReference type="PROSITE" id="PS50887"/>
    </source>
</evidence>
<keyword evidence="1" id="KW-0812">Transmembrane</keyword>
<evidence type="ECO:0000256" key="1">
    <source>
        <dbReference type="SAM" id="Phobius"/>
    </source>
</evidence>
<dbReference type="AlphaFoldDB" id="A0A069RQ78"/>
<name>A0A069RQ78_PEPLI</name>
<dbReference type="Pfam" id="PF16927">
    <property type="entry name" value="HisKA_7TM"/>
    <property type="match status" value="1"/>
</dbReference>
<feature type="domain" description="GGDEF" evidence="2">
    <location>
        <begin position="360"/>
        <end position="482"/>
    </location>
</feature>
<dbReference type="PANTHER" id="PTHR45138:SF9">
    <property type="entry name" value="DIGUANYLATE CYCLASE DGCM-RELATED"/>
    <property type="match status" value="1"/>
</dbReference>
<dbReference type="eggNOG" id="COG3706">
    <property type="taxonomic scope" value="Bacteria"/>
</dbReference>
<feature type="transmembrane region" description="Helical" evidence="1">
    <location>
        <begin position="203"/>
        <end position="223"/>
    </location>
</feature>
<dbReference type="PROSITE" id="PS50887">
    <property type="entry name" value="GGDEF"/>
    <property type="match status" value="1"/>
</dbReference>
<dbReference type="GO" id="GO:0052621">
    <property type="term" value="F:diguanylate cyclase activity"/>
    <property type="evidence" value="ECO:0007669"/>
    <property type="project" value="TreeGrafter"/>
</dbReference>
<dbReference type="CDD" id="cd01949">
    <property type="entry name" value="GGDEF"/>
    <property type="match status" value="1"/>
</dbReference>
<protein>
    <submittedName>
        <fullName evidence="3">Diguanylate cyclase</fullName>
    </submittedName>
</protein>
<dbReference type="NCBIfam" id="TIGR00254">
    <property type="entry name" value="GGDEF"/>
    <property type="match status" value="1"/>
</dbReference>
<gene>
    <name evidence="3" type="ORF">CLIT_4c01690</name>
</gene>
<proteinExistence type="predicted"/>
<feature type="transmembrane region" description="Helical" evidence="1">
    <location>
        <begin position="143"/>
        <end position="165"/>
    </location>
</feature>
<comment type="caution">
    <text evidence="3">The sequence shown here is derived from an EMBL/GenBank/DDBJ whole genome shotgun (WGS) entry which is preliminary data.</text>
</comment>
<keyword evidence="4" id="KW-1185">Reference proteome</keyword>
<dbReference type="RefSeq" id="WP_038262160.1">
    <property type="nucleotide sequence ID" value="NZ_FSRH01000013.1"/>
</dbReference>
<feature type="transmembrane region" description="Helical" evidence="1">
    <location>
        <begin position="100"/>
        <end position="123"/>
    </location>
</feature>
<sequence>MKNALLSCILTISSILIANMAIYAMRRRKVPGAFAFSLLLFAISFHSLGYAFELLSDTVDKMYFGVRFEYIGISFYPVIIAVFARQYADERRILTKSITSLLITISIATLIFVNTNTYHLLYYKSLGIDSTFGFNVLKLEKGIWYYVQSAALIFSNIYGVAAFAAKSKKSRGDYRKRALFMLTGCSIPVVVFVIYILGMGPAYIDIMTFAYMPMSLLIGVGMFRYEILFLTPVTHEMVFNSIDEAVIVADKNGRLISCNDSAKSIFPSMKRIGIGESLYLIEELCEYDFESDLDGYEIEGKIYSLKVIEMKGGRGRIYVANDITESEMAKKQLKKMAITDALTGIYNRRHFMEKLENEKTEGAFAIIDIDHFKNINDTFGHVEGDKVLVGFANKLKNSFSNDLVCRYGGEEFALFMDIYDLEMAFKRIEEFRKNIAEDKSGINFTFSAGVAKYRRKNLSECIVEADRRLYEAKGNGRNRVVY</sequence>
<feature type="transmembrane region" description="Helical" evidence="1">
    <location>
        <begin position="32"/>
        <end position="50"/>
    </location>
</feature>
<feature type="transmembrane region" description="Helical" evidence="1">
    <location>
        <begin position="70"/>
        <end position="88"/>
    </location>
</feature>
<dbReference type="STRING" id="1121324.CLIT_4c01690"/>
<dbReference type="InterPro" id="IPR031621">
    <property type="entry name" value="HisKA_7TM"/>
</dbReference>
<dbReference type="InterPro" id="IPR000160">
    <property type="entry name" value="GGDEF_dom"/>
</dbReference>
<dbReference type="Pfam" id="PF00990">
    <property type="entry name" value="GGDEF"/>
    <property type="match status" value="1"/>
</dbReference>
<accession>A0A069RQ78</accession>
<dbReference type="OrthoDB" id="1744800at2"/>
<dbReference type="InterPro" id="IPR043128">
    <property type="entry name" value="Rev_trsase/Diguanyl_cyclase"/>
</dbReference>
<dbReference type="InterPro" id="IPR000014">
    <property type="entry name" value="PAS"/>
</dbReference>
<organism evidence="3 4">
    <name type="scientific">Peptoclostridium litorale DSM 5388</name>
    <dbReference type="NCBI Taxonomy" id="1121324"/>
    <lineage>
        <taxon>Bacteria</taxon>
        <taxon>Bacillati</taxon>
        <taxon>Bacillota</taxon>
        <taxon>Clostridia</taxon>
        <taxon>Peptostreptococcales</taxon>
        <taxon>Peptoclostridiaceae</taxon>
        <taxon>Peptoclostridium</taxon>
    </lineage>
</organism>
<dbReference type="InterPro" id="IPR029787">
    <property type="entry name" value="Nucleotide_cyclase"/>
</dbReference>
<dbReference type="SMART" id="SM00267">
    <property type="entry name" value="GGDEF"/>
    <property type="match status" value="1"/>
</dbReference>
<dbReference type="SUPFAM" id="SSF55073">
    <property type="entry name" value="Nucleotide cyclase"/>
    <property type="match status" value="1"/>
</dbReference>
<dbReference type="EMBL" id="JJMM01000004">
    <property type="protein sequence ID" value="KDR96332.1"/>
    <property type="molecule type" value="Genomic_DNA"/>
</dbReference>
<evidence type="ECO:0000313" key="4">
    <source>
        <dbReference type="Proteomes" id="UP000027946"/>
    </source>
</evidence>
<keyword evidence="1" id="KW-0472">Membrane</keyword>
<dbReference type="Gene3D" id="3.30.70.270">
    <property type="match status" value="1"/>
</dbReference>